<dbReference type="GeneID" id="109543140"/>
<feature type="coiled-coil region" evidence="1">
    <location>
        <begin position="145"/>
        <end position="172"/>
    </location>
</feature>
<name>A0AAR5Q4S7_DENPD</name>
<dbReference type="Proteomes" id="UP000019118">
    <property type="component" value="Unassembled WGS sequence"/>
</dbReference>
<sequence>MLNSDHQINRQSTKKLKLKLKQISSIVKALEINYIDSQRNDRLLLMAVRLEATKNDCLQKQVSEALRENTEIMDMVQWRSEDGDVSRACSKINLGSSISTVSLVHLQYKYEELFASHRGLLKVLELRSNEVKKHLQENCSLKEKIEQLIADLQVAQEKVEFLQQKISYIKKRKCEKITRLRNERQTLALVHRRLVALLHRQCMEKNEFIESLLRTTTRSEKALLLQEIRKNNILNYENFQLQQELDYLKSLLKITRTTSKEVLQSDSGSLRSTQ</sequence>
<dbReference type="KEGG" id="dpa:109543140"/>
<reference evidence="3" key="1">
    <citation type="journal article" date="2013" name="Genome Biol.">
        <title>Draft genome of the mountain pine beetle, Dendroctonus ponderosae Hopkins, a major forest pest.</title>
        <authorList>
            <person name="Keeling C.I."/>
            <person name="Yuen M.M."/>
            <person name="Liao N.Y."/>
            <person name="Docking T.R."/>
            <person name="Chan S.K."/>
            <person name="Taylor G.A."/>
            <person name="Palmquist D.L."/>
            <person name="Jackman S.D."/>
            <person name="Nguyen A."/>
            <person name="Li M."/>
            <person name="Henderson H."/>
            <person name="Janes J.K."/>
            <person name="Zhao Y."/>
            <person name="Pandoh P."/>
            <person name="Moore R."/>
            <person name="Sperling F.A."/>
            <person name="Huber D.P."/>
            <person name="Birol I."/>
            <person name="Jones S.J."/>
            <person name="Bohlmann J."/>
        </authorList>
    </citation>
    <scope>NUCLEOTIDE SEQUENCE</scope>
</reference>
<evidence type="ECO:0008006" key="4">
    <source>
        <dbReference type="Google" id="ProtNLM"/>
    </source>
</evidence>
<proteinExistence type="predicted"/>
<evidence type="ECO:0000313" key="2">
    <source>
        <dbReference type="EnsemblMetazoa" id="XP_019768254.1"/>
    </source>
</evidence>
<protein>
    <recommendedName>
        <fullName evidence="4">DUF4201 domain-containing protein</fullName>
    </recommendedName>
</protein>
<reference evidence="2" key="2">
    <citation type="submission" date="2024-08" db="UniProtKB">
        <authorList>
            <consortium name="EnsemblMetazoa"/>
        </authorList>
    </citation>
    <scope>IDENTIFICATION</scope>
</reference>
<dbReference type="EnsemblMetazoa" id="XM_019912695.1">
    <property type="protein sequence ID" value="XP_019768254.1"/>
    <property type="gene ID" value="LOC109543140"/>
</dbReference>
<evidence type="ECO:0000313" key="3">
    <source>
        <dbReference type="Proteomes" id="UP000019118"/>
    </source>
</evidence>
<keyword evidence="1" id="KW-0175">Coiled coil</keyword>
<accession>A0AAR5Q4S7</accession>
<evidence type="ECO:0000256" key="1">
    <source>
        <dbReference type="SAM" id="Coils"/>
    </source>
</evidence>
<keyword evidence="3" id="KW-1185">Reference proteome</keyword>
<dbReference type="AlphaFoldDB" id="A0AAR5Q4S7"/>
<organism evidence="2 3">
    <name type="scientific">Dendroctonus ponderosae</name>
    <name type="common">Mountain pine beetle</name>
    <dbReference type="NCBI Taxonomy" id="77166"/>
    <lineage>
        <taxon>Eukaryota</taxon>
        <taxon>Metazoa</taxon>
        <taxon>Ecdysozoa</taxon>
        <taxon>Arthropoda</taxon>
        <taxon>Hexapoda</taxon>
        <taxon>Insecta</taxon>
        <taxon>Pterygota</taxon>
        <taxon>Neoptera</taxon>
        <taxon>Endopterygota</taxon>
        <taxon>Coleoptera</taxon>
        <taxon>Polyphaga</taxon>
        <taxon>Cucujiformia</taxon>
        <taxon>Curculionidae</taxon>
        <taxon>Scolytinae</taxon>
        <taxon>Dendroctonus</taxon>
    </lineage>
</organism>